<protein>
    <submittedName>
        <fullName evidence="1">Uncharacterized protein</fullName>
    </submittedName>
</protein>
<organism evidence="1 2">
    <name type="scientific">Peribacillus saganii</name>
    <dbReference type="NCBI Taxonomy" id="2303992"/>
    <lineage>
        <taxon>Bacteria</taxon>
        <taxon>Bacillati</taxon>
        <taxon>Bacillota</taxon>
        <taxon>Bacilli</taxon>
        <taxon>Bacillales</taxon>
        <taxon>Bacillaceae</taxon>
        <taxon>Peribacillus</taxon>
    </lineage>
</organism>
<proteinExistence type="predicted"/>
<dbReference type="AlphaFoldDB" id="A0A372LQJ5"/>
<keyword evidence="2" id="KW-1185">Reference proteome</keyword>
<evidence type="ECO:0000313" key="1">
    <source>
        <dbReference type="EMBL" id="RFU70478.1"/>
    </source>
</evidence>
<sequence length="147" mass="17654">MKTHDKFAHHLGRLNFYYQKMKQASDMHTYYHYVKKLRKHWVKGYENWELMGMPFLQFNPFTQMNPHLEFNPETEIETKFEFNPQTQINPNFEFNPMTQINPKTQINPELEINPKTQINPKAYLNFDPDLNINIGNNNSREEATTAE</sequence>
<comment type="caution">
    <text evidence="1">The sequence shown here is derived from an EMBL/GenBank/DDBJ whole genome shotgun (WGS) entry which is preliminary data.</text>
</comment>
<dbReference type="SUPFAM" id="SSF51161">
    <property type="entry name" value="Trimeric LpxA-like enzymes"/>
    <property type="match status" value="1"/>
</dbReference>
<dbReference type="InterPro" id="IPR011004">
    <property type="entry name" value="Trimer_LpxA-like_sf"/>
</dbReference>
<accession>A0A372LQJ5</accession>
<reference evidence="1 2" key="1">
    <citation type="submission" date="2018-08" db="EMBL/GenBank/DDBJ databases">
        <title>Bacillus chawlae sp. nov., Bacillus glennii sp. nov., and Bacillus saganii sp. nov. Isolated from the Vehicle Assembly Building at Kennedy Space Center where the Viking Spacecraft were Assembled.</title>
        <authorList>
            <person name="Seuylemezian A."/>
            <person name="Vaishampayan P."/>
        </authorList>
    </citation>
    <scope>NUCLEOTIDE SEQUENCE [LARGE SCALE GENOMIC DNA]</scope>
    <source>
        <strain evidence="1 2">V47-23a</strain>
    </source>
</reference>
<dbReference type="OrthoDB" id="2988590at2"/>
<gene>
    <name evidence="1" type="ORF">D0469_05970</name>
</gene>
<dbReference type="EMBL" id="QVTE01000015">
    <property type="protein sequence ID" value="RFU70478.1"/>
    <property type="molecule type" value="Genomic_DNA"/>
</dbReference>
<dbReference type="Proteomes" id="UP000264541">
    <property type="component" value="Unassembled WGS sequence"/>
</dbReference>
<dbReference type="RefSeq" id="WP_117325732.1">
    <property type="nucleotide sequence ID" value="NZ_QVTE01000015.1"/>
</dbReference>
<evidence type="ECO:0000313" key="2">
    <source>
        <dbReference type="Proteomes" id="UP000264541"/>
    </source>
</evidence>
<name>A0A372LQJ5_9BACI</name>